<reference evidence="7" key="2">
    <citation type="submission" date="2020-09" db="EMBL/GenBank/DDBJ databases">
        <authorList>
            <person name="Sun Q."/>
            <person name="Zhou Y."/>
        </authorList>
    </citation>
    <scope>NUCLEOTIDE SEQUENCE</scope>
    <source>
        <strain evidence="7">CGMCC 1.15388</strain>
    </source>
</reference>
<reference evidence="7" key="1">
    <citation type="journal article" date="2014" name="Int. J. Syst. Evol. Microbiol.">
        <title>Complete genome sequence of Corynebacterium casei LMG S-19264T (=DSM 44701T), isolated from a smear-ripened cheese.</title>
        <authorList>
            <consortium name="US DOE Joint Genome Institute (JGI-PGF)"/>
            <person name="Walter F."/>
            <person name="Albersmeier A."/>
            <person name="Kalinowski J."/>
            <person name="Ruckert C."/>
        </authorList>
    </citation>
    <scope>NUCLEOTIDE SEQUENCE</scope>
    <source>
        <strain evidence="7">CGMCC 1.15388</strain>
    </source>
</reference>
<sequence length="298" mass="31056">MPPQTAPSVLAALIGQGIGPSLTPPLHELEGQRHGLRSIYRRIEFHAEQDGPADLARLLDFARRTGFDGLNITYPAKQTVLPLLDELAPSAQMIGAVNTVVFDGERAIGHNTDVTGFRASLDDALGGTGCGRVVLVGAGGAGSAVAHALVMRGVQSLTVVDVDAERAAAVCHSVQESHGFTAASAHPEDLPALTAAAEGIVNATPFGMAHHPGAPFSAELITDRHWVADVVYRPVDTVLLQAARKAGALATPGTGMAMHQAADAFEIFTGRTADRSAMLADLNALIAAERQEQHAPQI</sequence>
<accession>A0A917ENZ0</accession>
<dbReference type="InterPro" id="IPR046346">
    <property type="entry name" value="Aminoacid_DH-like_N_sf"/>
</dbReference>
<feature type="binding site" evidence="3">
    <location>
        <begin position="21"/>
        <end position="23"/>
    </location>
    <ligand>
        <name>shikimate</name>
        <dbReference type="ChEBI" id="CHEBI:36208"/>
    </ligand>
</feature>
<dbReference type="Pfam" id="PF18317">
    <property type="entry name" value="SDH_C"/>
    <property type="match status" value="1"/>
</dbReference>
<feature type="binding site" evidence="3">
    <location>
        <position position="253"/>
    </location>
    <ligand>
        <name>NADP(+)</name>
        <dbReference type="ChEBI" id="CHEBI:58349"/>
    </ligand>
</feature>
<comment type="pathway">
    <text evidence="1 3">Metabolic intermediate biosynthesis; chorismate biosynthesis; chorismate from D-erythrose 4-phosphate and phosphoenolpyruvate: step 4/7.</text>
</comment>
<comment type="caution">
    <text evidence="7">The sequence shown here is derived from an EMBL/GenBank/DDBJ whole genome shotgun (WGS) entry which is preliminary data.</text>
</comment>
<comment type="similarity">
    <text evidence="3">Belongs to the shikimate dehydrogenase family.</text>
</comment>
<feature type="binding site" evidence="3">
    <location>
        <position position="73"/>
    </location>
    <ligand>
        <name>shikimate</name>
        <dbReference type="ChEBI" id="CHEBI:36208"/>
    </ligand>
</feature>
<comment type="function">
    <text evidence="3">Involved in the biosynthesis of the chorismate, which leads to the biosynthesis of aromatic amino acids. Catalyzes the reversible NADPH linked reduction of 3-dehydroshikimate (DHSA) to yield shikimate (SA).</text>
</comment>
<dbReference type="GO" id="GO:0004764">
    <property type="term" value="F:shikimate 3-dehydrogenase (NADP+) activity"/>
    <property type="evidence" value="ECO:0007669"/>
    <property type="project" value="UniProtKB-UniRule"/>
</dbReference>
<dbReference type="Gene3D" id="3.40.50.10860">
    <property type="entry name" value="Leucine Dehydrogenase, chain A, domain 1"/>
    <property type="match status" value="1"/>
</dbReference>
<feature type="active site" description="Proton acceptor" evidence="3">
    <location>
        <position position="77"/>
    </location>
</feature>
<evidence type="ECO:0000259" key="5">
    <source>
        <dbReference type="Pfam" id="PF08501"/>
    </source>
</evidence>
<keyword evidence="8" id="KW-1185">Reference proteome</keyword>
<dbReference type="GO" id="GO:0050661">
    <property type="term" value="F:NADP binding"/>
    <property type="evidence" value="ECO:0007669"/>
    <property type="project" value="TreeGrafter"/>
</dbReference>
<dbReference type="EMBL" id="BMIS01000004">
    <property type="protein sequence ID" value="GGE66351.1"/>
    <property type="molecule type" value="Genomic_DNA"/>
</dbReference>
<dbReference type="AlphaFoldDB" id="A0A917ENZ0"/>
<dbReference type="InterPro" id="IPR005097">
    <property type="entry name" value="Sacchrp_dh_NADP-bd"/>
</dbReference>
<evidence type="ECO:0000256" key="3">
    <source>
        <dbReference type="HAMAP-Rule" id="MF_00222"/>
    </source>
</evidence>
<gene>
    <name evidence="3 7" type="primary">aroE</name>
    <name evidence="7" type="ORF">GCM10011401_12050</name>
</gene>
<evidence type="ECO:0000259" key="4">
    <source>
        <dbReference type="Pfam" id="PF03435"/>
    </source>
</evidence>
<proteinExistence type="inferred from homology"/>
<dbReference type="GO" id="GO:0005829">
    <property type="term" value="C:cytosol"/>
    <property type="evidence" value="ECO:0007669"/>
    <property type="project" value="TreeGrafter"/>
</dbReference>
<evidence type="ECO:0000259" key="6">
    <source>
        <dbReference type="Pfam" id="PF18317"/>
    </source>
</evidence>
<dbReference type="InterPro" id="IPR013708">
    <property type="entry name" value="Shikimate_DH-bd_N"/>
</dbReference>
<evidence type="ECO:0000256" key="1">
    <source>
        <dbReference type="ARBA" id="ARBA00004871"/>
    </source>
</evidence>
<keyword evidence="3" id="KW-0560">Oxidoreductase</keyword>
<keyword evidence="3" id="KW-0521">NADP</keyword>
<evidence type="ECO:0000313" key="8">
    <source>
        <dbReference type="Proteomes" id="UP000633136"/>
    </source>
</evidence>
<dbReference type="SUPFAM" id="SSF53223">
    <property type="entry name" value="Aminoacid dehydrogenase-like, N-terminal domain"/>
    <property type="match status" value="1"/>
</dbReference>
<dbReference type="InterPro" id="IPR041121">
    <property type="entry name" value="SDH_C"/>
</dbReference>
<dbReference type="Pfam" id="PF03435">
    <property type="entry name" value="Sacchrp_dh_NADP"/>
    <property type="match status" value="1"/>
</dbReference>
<comment type="caution">
    <text evidence="3">Lacks conserved residue(s) required for the propagation of feature annotation.</text>
</comment>
<comment type="catalytic activity">
    <reaction evidence="3">
        <text>shikimate + NADP(+) = 3-dehydroshikimate + NADPH + H(+)</text>
        <dbReference type="Rhea" id="RHEA:17737"/>
        <dbReference type="ChEBI" id="CHEBI:15378"/>
        <dbReference type="ChEBI" id="CHEBI:16630"/>
        <dbReference type="ChEBI" id="CHEBI:36208"/>
        <dbReference type="ChEBI" id="CHEBI:57783"/>
        <dbReference type="ChEBI" id="CHEBI:58349"/>
        <dbReference type="EC" id="1.1.1.25"/>
    </reaction>
</comment>
<dbReference type="Proteomes" id="UP000633136">
    <property type="component" value="Unassembled WGS sequence"/>
</dbReference>
<feature type="domain" description="Saccharopine dehydrogenase NADP binding" evidence="4">
    <location>
        <begin position="133"/>
        <end position="196"/>
    </location>
</feature>
<dbReference type="EC" id="1.1.1.25" evidence="3"/>
<dbReference type="GO" id="GO:0009073">
    <property type="term" value="P:aromatic amino acid family biosynthetic process"/>
    <property type="evidence" value="ECO:0007669"/>
    <property type="project" value="UniProtKB-KW"/>
</dbReference>
<dbReference type="RefSeq" id="WP_188683739.1">
    <property type="nucleotide sequence ID" value="NZ_BMIS01000004.1"/>
</dbReference>
<dbReference type="GO" id="GO:0008652">
    <property type="term" value="P:amino acid biosynthetic process"/>
    <property type="evidence" value="ECO:0007669"/>
    <property type="project" value="UniProtKB-KW"/>
</dbReference>
<feature type="binding site" evidence="3">
    <location>
        <position position="98"/>
    </location>
    <ligand>
        <name>shikimate</name>
        <dbReference type="ChEBI" id="CHEBI:36208"/>
    </ligand>
</feature>
<dbReference type="PRINTS" id="PR00086">
    <property type="entry name" value="LLDHDRGNASE"/>
</dbReference>
<dbReference type="SUPFAM" id="SSF51735">
    <property type="entry name" value="NAD(P)-binding Rossmann-fold domains"/>
    <property type="match status" value="1"/>
</dbReference>
<dbReference type="InterPro" id="IPR022893">
    <property type="entry name" value="Shikimate_DH_fam"/>
</dbReference>
<dbReference type="CDD" id="cd01065">
    <property type="entry name" value="NAD_bind_Shikimate_DH"/>
    <property type="match status" value="1"/>
</dbReference>
<comment type="subunit">
    <text evidence="3">Homodimer.</text>
</comment>
<protein>
    <recommendedName>
        <fullName evidence="3">Shikimate dehydrogenase (NADP(+))</fullName>
        <shortName evidence="3">SDH</shortName>
        <ecNumber evidence="3">1.1.1.25</ecNumber>
    </recommendedName>
</protein>
<evidence type="ECO:0000256" key="2">
    <source>
        <dbReference type="ARBA" id="ARBA00023141"/>
    </source>
</evidence>
<dbReference type="Gene3D" id="3.40.50.720">
    <property type="entry name" value="NAD(P)-binding Rossmann-like Domain"/>
    <property type="match status" value="1"/>
</dbReference>
<feature type="binding site" evidence="3">
    <location>
        <position position="230"/>
    </location>
    <ligand>
        <name>NADP(+)</name>
        <dbReference type="ChEBI" id="CHEBI:58349"/>
    </ligand>
</feature>
<dbReference type="HAMAP" id="MF_00222">
    <property type="entry name" value="Shikimate_DH_AroE"/>
    <property type="match status" value="1"/>
</dbReference>
<dbReference type="PANTHER" id="PTHR21089:SF1">
    <property type="entry name" value="BIFUNCTIONAL 3-DEHYDROQUINATE DEHYDRATASE_SHIKIMATE DEHYDROGENASE, CHLOROPLASTIC"/>
    <property type="match status" value="1"/>
</dbReference>
<keyword evidence="3" id="KW-0028">Amino-acid biosynthesis</keyword>
<organism evidence="7 8">
    <name type="scientific">Nesterenkonia cremea</name>
    <dbReference type="NCBI Taxonomy" id="1882340"/>
    <lineage>
        <taxon>Bacteria</taxon>
        <taxon>Bacillati</taxon>
        <taxon>Actinomycetota</taxon>
        <taxon>Actinomycetes</taxon>
        <taxon>Micrococcales</taxon>
        <taxon>Micrococcaceae</taxon>
        <taxon>Nesterenkonia</taxon>
    </lineage>
</organism>
<dbReference type="InterPro" id="IPR001557">
    <property type="entry name" value="L-lactate/malate_DH"/>
</dbReference>
<feature type="domain" description="SDH C-terminal" evidence="6">
    <location>
        <begin position="253"/>
        <end position="280"/>
    </location>
</feature>
<feature type="domain" description="Shikimate dehydrogenase substrate binding N-terminal" evidence="5">
    <location>
        <begin position="13"/>
        <end position="100"/>
    </location>
</feature>
<feature type="binding site" evidence="3">
    <location>
        <position position="260"/>
    </location>
    <ligand>
        <name>shikimate</name>
        <dbReference type="ChEBI" id="CHEBI:36208"/>
    </ligand>
</feature>
<dbReference type="InterPro" id="IPR036291">
    <property type="entry name" value="NAD(P)-bd_dom_sf"/>
</dbReference>
<dbReference type="GO" id="GO:0009423">
    <property type="term" value="P:chorismate biosynthetic process"/>
    <property type="evidence" value="ECO:0007669"/>
    <property type="project" value="UniProtKB-UniRule"/>
</dbReference>
<dbReference type="NCBIfam" id="NF009201">
    <property type="entry name" value="PRK12549.1"/>
    <property type="match status" value="1"/>
</dbReference>
<name>A0A917ENZ0_9MICC</name>
<dbReference type="GO" id="GO:0019632">
    <property type="term" value="P:shikimate metabolic process"/>
    <property type="evidence" value="ECO:0007669"/>
    <property type="project" value="TreeGrafter"/>
</dbReference>
<dbReference type="PANTHER" id="PTHR21089">
    <property type="entry name" value="SHIKIMATE DEHYDROGENASE"/>
    <property type="match status" value="1"/>
</dbReference>
<feature type="binding site" evidence="3">
    <location>
        <begin position="137"/>
        <end position="141"/>
    </location>
    <ligand>
        <name>NADP(+)</name>
        <dbReference type="ChEBI" id="CHEBI:58349"/>
    </ligand>
</feature>
<feature type="binding site" evidence="3">
    <location>
        <position position="232"/>
    </location>
    <ligand>
        <name>shikimate</name>
        <dbReference type="ChEBI" id="CHEBI:36208"/>
    </ligand>
</feature>
<keyword evidence="2 3" id="KW-0057">Aromatic amino acid biosynthesis</keyword>
<dbReference type="Pfam" id="PF08501">
    <property type="entry name" value="Shikimate_dh_N"/>
    <property type="match status" value="1"/>
</dbReference>
<evidence type="ECO:0000313" key="7">
    <source>
        <dbReference type="EMBL" id="GGE66351.1"/>
    </source>
</evidence>
<feature type="binding site" evidence="3">
    <location>
        <position position="113"/>
    </location>
    <ligand>
        <name>shikimate</name>
        <dbReference type="ChEBI" id="CHEBI:36208"/>
    </ligand>
</feature>